<feature type="transmembrane region" description="Helical" evidence="6">
    <location>
        <begin position="125"/>
        <end position="150"/>
    </location>
</feature>
<evidence type="ECO:0000313" key="9">
    <source>
        <dbReference type="EMBL" id="HHS62412.1"/>
    </source>
</evidence>
<proteinExistence type="predicted"/>
<feature type="transmembrane region" description="Helical" evidence="6">
    <location>
        <begin position="91"/>
        <end position="113"/>
    </location>
</feature>
<dbReference type="GO" id="GO:0005886">
    <property type="term" value="C:plasma membrane"/>
    <property type="evidence" value="ECO:0007669"/>
    <property type="project" value="UniProtKB-SubCell"/>
</dbReference>
<keyword evidence="4 6" id="KW-1133">Transmembrane helix</keyword>
<feature type="transmembrane region" description="Helical" evidence="6">
    <location>
        <begin position="46"/>
        <end position="70"/>
    </location>
</feature>
<comment type="subcellular location">
    <subcellularLocation>
        <location evidence="1">Cell membrane</location>
        <topology evidence="1">Multi-pass membrane protein</topology>
    </subcellularLocation>
</comment>
<feature type="domain" description="DUF7088" evidence="8">
    <location>
        <begin position="267"/>
        <end position="367"/>
    </location>
</feature>
<feature type="transmembrane region" description="Helical" evidence="6">
    <location>
        <begin position="681"/>
        <end position="700"/>
    </location>
</feature>
<dbReference type="Pfam" id="PF23357">
    <property type="entry name" value="DUF7088"/>
    <property type="match status" value="1"/>
</dbReference>
<name>A0A7C6AFI4_UNCW3</name>
<keyword evidence="5 6" id="KW-0472">Membrane</keyword>
<sequence>MINTIIKKELNSYFNSPIAYIILIVFVGVSGWFYAQDLFLGGEADINGFVNIVPVLFLLLIPGICMRLIAEERAQGTIETLTTLPIKDIDIIIGKWLSAFILILIGLCVTLIFPVISSFLGKIDWGIVFTSYLGLILFALFFTGIGIFASSIATTQIVAFVIGIFISFFFFILGKLLFAIPTSIVPFFNYLSIDYHLNNIIRGIIDSRDFIYFITLTFLFVYGAFYFYSRIKERLLSTTQWILIGIVIVLLNLISTRLFLRFDLTQGNIYSLSRATLKILNELPDNVVIRAYVTSKLPFPYNNRAQYLNDLLGEYRLRSRGKIRFEQIDPTTPEQVMDAQRNGVVPLQFTEVKEGEFGVKQGFMGLVLLFEDKREVMPVIEDFANLEYDITSRIKKLTEERTKIIGFTTGHDELLLSDNLLNKISDRYTRQDVNLKDTINPKIDVLVIAGPKSDFDTIEIQKIQKYINDKIPIAIFLDRFGINLDFFLSFPLHLPNLDSLLNKLGIVVEPGMIMDRNNEMLVLRSQRGSFVMQNIVPYPYFPKIMDLSKQNPITKDFEAIVLPFVSPVIGGDELARTSKVSWLRNSPQSLNPIDQQKFIPFPMPFDKQGPFNTISCLTGDKRIVVVGTSKFIDNQFLSGPGVALFMNILDWLTQDETLISIRTKLVSIRPLKEISKGMKRFIQYLAPLLPVLIFVVMGIIRWQIRKGGKGGYEV</sequence>
<evidence type="ECO:0000259" key="7">
    <source>
        <dbReference type="Pfam" id="PF09822"/>
    </source>
</evidence>
<dbReference type="EMBL" id="DTHJ01000049">
    <property type="protein sequence ID" value="HHS62412.1"/>
    <property type="molecule type" value="Genomic_DNA"/>
</dbReference>
<dbReference type="InterPro" id="IPR019196">
    <property type="entry name" value="ABC_transp_unknown"/>
</dbReference>
<dbReference type="InterPro" id="IPR051449">
    <property type="entry name" value="ABC-2_transporter_component"/>
</dbReference>
<feature type="transmembrane region" description="Helical" evidence="6">
    <location>
        <begin position="12"/>
        <end position="34"/>
    </location>
</feature>
<dbReference type="Pfam" id="PF12679">
    <property type="entry name" value="ABC2_membrane_2"/>
    <property type="match status" value="1"/>
</dbReference>
<gene>
    <name evidence="9" type="ORF">ENV70_02180</name>
</gene>
<comment type="caution">
    <text evidence="9">The sequence shown here is derived from an EMBL/GenBank/DDBJ whole genome shotgun (WGS) entry which is preliminary data.</text>
</comment>
<dbReference type="Pfam" id="PF09822">
    <property type="entry name" value="ABC_transp_aux"/>
    <property type="match status" value="1"/>
</dbReference>
<protein>
    <submittedName>
        <fullName evidence="9">Uncharacterized protein</fullName>
    </submittedName>
</protein>
<dbReference type="InterPro" id="IPR055396">
    <property type="entry name" value="DUF7088"/>
</dbReference>
<evidence type="ECO:0000256" key="3">
    <source>
        <dbReference type="ARBA" id="ARBA00022692"/>
    </source>
</evidence>
<keyword evidence="3 6" id="KW-0812">Transmembrane</keyword>
<dbReference type="PANTHER" id="PTHR30294">
    <property type="entry name" value="MEMBRANE COMPONENT OF ABC TRANSPORTER YHHJ-RELATED"/>
    <property type="match status" value="1"/>
</dbReference>
<evidence type="ECO:0000256" key="6">
    <source>
        <dbReference type="SAM" id="Phobius"/>
    </source>
</evidence>
<evidence type="ECO:0000259" key="8">
    <source>
        <dbReference type="Pfam" id="PF23357"/>
    </source>
</evidence>
<dbReference type="AlphaFoldDB" id="A0A7C6AFI4"/>
<evidence type="ECO:0000256" key="1">
    <source>
        <dbReference type="ARBA" id="ARBA00004651"/>
    </source>
</evidence>
<feature type="transmembrane region" description="Helical" evidence="6">
    <location>
        <begin position="210"/>
        <end position="229"/>
    </location>
</feature>
<reference evidence="9" key="1">
    <citation type="journal article" date="2020" name="mSystems">
        <title>Genome- and Community-Level Interaction Insights into Carbon Utilization and Element Cycling Functions of Hydrothermarchaeota in Hydrothermal Sediment.</title>
        <authorList>
            <person name="Zhou Z."/>
            <person name="Liu Y."/>
            <person name="Xu W."/>
            <person name="Pan J."/>
            <person name="Luo Z.H."/>
            <person name="Li M."/>
        </authorList>
    </citation>
    <scope>NUCLEOTIDE SEQUENCE [LARGE SCALE GENOMIC DNA]</scope>
    <source>
        <strain evidence="9">SpSt-783</strain>
    </source>
</reference>
<dbReference type="GO" id="GO:0140359">
    <property type="term" value="F:ABC-type transporter activity"/>
    <property type="evidence" value="ECO:0007669"/>
    <property type="project" value="InterPro"/>
</dbReference>
<evidence type="ECO:0000256" key="5">
    <source>
        <dbReference type="ARBA" id="ARBA00023136"/>
    </source>
</evidence>
<feature type="domain" description="ABC-type uncharacterised transport system" evidence="7">
    <location>
        <begin position="405"/>
        <end position="636"/>
    </location>
</feature>
<feature type="transmembrane region" description="Helical" evidence="6">
    <location>
        <begin position="157"/>
        <end position="190"/>
    </location>
</feature>
<evidence type="ECO:0000256" key="4">
    <source>
        <dbReference type="ARBA" id="ARBA00022989"/>
    </source>
</evidence>
<accession>A0A7C6AFI4</accession>
<evidence type="ECO:0000256" key="2">
    <source>
        <dbReference type="ARBA" id="ARBA00022475"/>
    </source>
</evidence>
<organism evidence="9">
    <name type="scientific">candidate division WOR-3 bacterium</name>
    <dbReference type="NCBI Taxonomy" id="2052148"/>
    <lineage>
        <taxon>Bacteria</taxon>
        <taxon>Bacteria division WOR-3</taxon>
    </lineage>
</organism>
<keyword evidence="2" id="KW-1003">Cell membrane</keyword>
<feature type="transmembrane region" description="Helical" evidence="6">
    <location>
        <begin position="241"/>
        <end position="260"/>
    </location>
</feature>
<dbReference type="PANTHER" id="PTHR30294:SF29">
    <property type="entry name" value="MULTIDRUG ABC TRANSPORTER PERMEASE YBHS-RELATED"/>
    <property type="match status" value="1"/>
</dbReference>